<dbReference type="InterPro" id="IPR029063">
    <property type="entry name" value="SAM-dependent_MTases_sf"/>
</dbReference>
<keyword evidence="6" id="KW-0521">NADP</keyword>
<dbReference type="Pfam" id="PF02801">
    <property type="entry name" value="Ketoacyl-synt_C"/>
    <property type="match status" value="1"/>
</dbReference>
<dbReference type="Gene3D" id="3.40.47.10">
    <property type="match status" value="1"/>
</dbReference>
<dbReference type="SMART" id="SM00826">
    <property type="entry name" value="PKS_DH"/>
    <property type="match status" value="1"/>
</dbReference>
<dbReference type="SUPFAM" id="SSF53335">
    <property type="entry name" value="S-adenosyl-L-methionine-dependent methyltransferases"/>
    <property type="match status" value="1"/>
</dbReference>
<evidence type="ECO:0000313" key="15">
    <source>
        <dbReference type="EMBL" id="KAK5991160.1"/>
    </source>
</evidence>
<dbReference type="InterPro" id="IPR056501">
    <property type="entry name" value="NAD-bd_HRPKS_sdrA"/>
</dbReference>
<dbReference type="SMART" id="SM00825">
    <property type="entry name" value="PKS_KS"/>
    <property type="match status" value="1"/>
</dbReference>
<keyword evidence="3" id="KW-0436">Ligase</keyword>
<dbReference type="PROSITE" id="PS50075">
    <property type="entry name" value="CARRIER"/>
    <property type="match status" value="1"/>
</dbReference>
<dbReference type="Proteomes" id="UP001338125">
    <property type="component" value="Unassembled WGS sequence"/>
</dbReference>
<feature type="active site" description="Proton acceptor; for dehydratase activity" evidence="10">
    <location>
        <position position="906"/>
    </location>
</feature>
<comment type="caution">
    <text evidence="15">The sequence shown here is derived from an EMBL/GenBank/DDBJ whole genome shotgun (WGS) entry which is preliminary data.</text>
</comment>
<dbReference type="InterPro" id="IPR011032">
    <property type="entry name" value="GroES-like_sf"/>
</dbReference>
<dbReference type="Pfam" id="PF08240">
    <property type="entry name" value="ADH_N"/>
    <property type="match status" value="1"/>
</dbReference>
<dbReference type="Pfam" id="PF00550">
    <property type="entry name" value="PP-binding"/>
    <property type="match status" value="1"/>
</dbReference>
<dbReference type="InterPro" id="IPR042104">
    <property type="entry name" value="PKS_dehydratase_sf"/>
</dbReference>
<dbReference type="SUPFAM" id="SSF51735">
    <property type="entry name" value="NAD(P)-binding Rossmann-fold domains"/>
    <property type="match status" value="3"/>
</dbReference>
<name>A0ABR0SHE3_9HYPO</name>
<evidence type="ECO:0000256" key="9">
    <source>
        <dbReference type="ARBA" id="ARBA00023315"/>
    </source>
</evidence>
<keyword evidence="7" id="KW-0560">Oxidoreductase</keyword>
<dbReference type="SUPFAM" id="SSF52151">
    <property type="entry name" value="FabD/lysophospholipase-like"/>
    <property type="match status" value="1"/>
</dbReference>
<dbReference type="Gene3D" id="3.90.180.10">
    <property type="entry name" value="Medium-chain alcohol dehydrogenases, catalytic domain"/>
    <property type="match status" value="1"/>
</dbReference>
<dbReference type="Pfam" id="PF14765">
    <property type="entry name" value="PS-DH"/>
    <property type="match status" value="1"/>
</dbReference>
<dbReference type="InterPro" id="IPR020841">
    <property type="entry name" value="PKS_Beta-ketoAc_synthase_dom"/>
</dbReference>
<dbReference type="Gene3D" id="3.30.70.3290">
    <property type="match status" value="1"/>
</dbReference>
<dbReference type="Pfam" id="PF23114">
    <property type="entry name" value="NAD-bd_HRPKS_sdrA"/>
    <property type="match status" value="1"/>
</dbReference>
<dbReference type="InterPro" id="IPR014043">
    <property type="entry name" value="Acyl_transferase_dom"/>
</dbReference>
<dbReference type="Pfam" id="PF07993">
    <property type="entry name" value="NAD_binding_4"/>
    <property type="match status" value="1"/>
</dbReference>
<dbReference type="InterPro" id="IPR014030">
    <property type="entry name" value="Ketoacyl_synth_N"/>
</dbReference>
<dbReference type="InterPro" id="IPR049551">
    <property type="entry name" value="PKS_DH_C"/>
</dbReference>
<dbReference type="InterPro" id="IPR013154">
    <property type="entry name" value="ADH-like_N"/>
</dbReference>
<dbReference type="PANTHER" id="PTHR43775">
    <property type="entry name" value="FATTY ACID SYNTHASE"/>
    <property type="match status" value="1"/>
</dbReference>
<feature type="active site" description="Proton donor; for dehydratase activity" evidence="10">
    <location>
        <position position="1073"/>
    </location>
</feature>
<dbReference type="InterPro" id="IPR020806">
    <property type="entry name" value="PKS_PP-bd"/>
</dbReference>
<dbReference type="SMART" id="SM00822">
    <property type="entry name" value="PKS_KR"/>
    <property type="match status" value="1"/>
</dbReference>
<dbReference type="EMBL" id="JAVFKD010000014">
    <property type="protein sequence ID" value="KAK5991160.1"/>
    <property type="molecule type" value="Genomic_DNA"/>
</dbReference>
<dbReference type="InterPro" id="IPR013217">
    <property type="entry name" value="Methyltransf_12"/>
</dbReference>
<feature type="compositionally biased region" description="Polar residues" evidence="11">
    <location>
        <begin position="401"/>
        <end position="422"/>
    </location>
</feature>
<dbReference type="Pfam" id="PF08659">
    <property type="entry name" value="KR"/>
    <property type="match status" value="1"/>
</dbReference>
<feature type="domain" description="Carrier" evidence="12">
    <location>
        <begin position="2352"/>
        <end position="2429"/>
    </location>
</feature>
<dbReference type="SUPFAM" id="SSF55048">
    <property type="entry name" value="Probable ACP-binding domain of malonyl-CoA ACP transacylase"/>
    <property type="match status" value="1"/>
</dbReference>
<dbReference type="CDD" id="cd02440">
    <property type="entry name" value="AdoMet_MTases"/>
    <property type="match status" value="1"/>
</dbReference>
<sequence>MAPERDPPPPIAVVGIGLRLPGGDKPCKQTVPSDYGYFLQDVNLKAFDASFFSMSRSEVEVLDPQQRLLLEVVWECMEGAGQTGWRGTNIGCYAGAFGEDWHDLVAMDTQAMGKFSISASDDFSLASRISFEFDLKGPCMTTRAACSSSLNGLHEACQALHNRDCSAAIVVGSSMMLSPYKTMTIAKQGVISPTGSCRTFDVAADGYARGEAITAILIKPLDEAIRLNDPIRAVIRSTAVNHDGKSKVIMMPSAEGQEALMRKAYKIANLEISQTPFVECHGTGTRIGDRIETIAVARVFGERGAYIGSVKPNVGHSEGASGITGLIKAILALENETIPPNINFSKPHPKLPLQQGKLEVPVEAIPWPKDRHARVSVNCFGAGGSNAHVIVDSAASFGLPRQTNSKATTDGTLNGHTTGTSDDVSEERPYLLPISANNAQSLQMREQSLRDYIQARPESLDGVAHTLGTRRDHMLHRAFCLANGKEEMLGFEGFQKDHTAAIGGLVFAFTGQGAQWAGMGKSLIHSSLSFRQDIRDMDRVLQDQVEPPQWTIEELLCSDNNELINKAEVSQLICTAMQIALVNLLKTYGITADAIVGHSSGEIAGAYTAGALTAAEAILCAYHRGIVAHETRKGSMAVVGLGQNAITPYLIDGAMVACVNSPTSVTISGDEDALKQTLEAVNTNNPGTFTRRLPGDIAYHSDYMRSVGEMYEILLKKCLSTKQGTIPFYSSVTGQRTPPDTVFGPAYWRESLESQVLFSSAVQAVLNDMKKEITFLEIGPHSVLKSPIYQISQEHCSKTPAYVPVLIKDNDSTISLLKAVGQLFARGYSVDFSSINPRAPILTDLPSYPWDHSSEFWNESRISLAWRQRKHRHHELLGSACIEVGDLEPAWRNLLRVADVPWLKDHKVAEDIVFPCAAYIAMMGEAIRQTTGSEAYMLRNLVIKSSLLVRESQTIEIVTMMKHSRLTDQANSSWHDISISSFNGSSWIQHCVAQGKSGQDYLPLERTISPYPRQISEGFWYERLQHSGLNYGPHFQGLRAISAHTKETKAVATLKNDRSKYGAEYSLHPITIDLCLQLFTVAATKGVSHHSETLGLPSSIAQVYVKPGDHNLIADAITRVNSKGFINGEVIAMTEEKEVIFELEEGAFTSWETKDEPDSMESIAAARLEWLPDIDFLAPGDLMRRGDNKYDSLKLVEKLTALCILKTLDTVTAVEISPGHLAKYASWLQQEKNSMVQGDWALLVPEAQQWASLDMQSRDLLWSSLVNELEQGDGNHASTIGRLYRRLSDSNNVRDIFLGKKNAIELLVEDDGLTALYNCYGGMVVSDEFFALCAHSQPTLKILEIGAGTGATTEEVLKALTLEDGTRVYAQYTFTDISSGFFASARERFKAYPRLEYKVLDISKDPATQGFDLGSYDLIVAANVLHATPSLCDTLRNVRSLLRTGGRLFLQEVVLPSQWRFPSFVVGLLPGWWIGENDGRSNDPRSSVERWDMELRNAGFSGADAAVLDNEQPYQINANIISVAVGPVTGTGGVIILYRNEKHEFAVELAGRCEGWGINVHWARLSDCEHIPDQDVISTIELEGPLFRDISPLEYQEVMSFLSKLSTGVLWLTGSAQVGCVDPGYGLTIGLARTIRSELLLDFTTVELQNLDSATVDATAAVFRKFQRRSSSADYDFEPEYAIHNDTILIGRYYWISASKELELSTQGSGPRCLAIARPGLIESLFWVQHESTVLQADEIEMDIHCAGLNYHDVLAAMGPIPSLKGGLGYEASGVITRIGSAIDHLKVGDRVVAMDGGCLSTQKVVNGQLVMRIPDHLSFEDAATMPIAYSTAIYSLFNIGQLAKGRSILIHAACGGVGLAVLQISKMLGAEIYATVGNEERVQFLIENYGLPRERIFHSRNDSFLRDIMQATGGRGVDLVLNSLSGELLHASWKCVAKYGKLIEIGKRDSIGRGQLMLDPFEDNRSFSGIDLKGIGQDRPGVITKLMEQCIEYYEQGHIKPILPIKIFPAERAGDAFRYMQKGGHIGKIIIAVKDTKQISAVGARKQLELSDKLTYLMVGGLGGLGKALATWMVEHGARSFVFLARSAGESDEDQAFFQELRSQGCTAVAVSGSVVEFNDVKRAIAAAPMPIGGVIQLAMVLRDLPLLEISHDDWATVQGPKVKGTWNLHEALEGFDLDFFILLSSVSGLSGHPGQASYASASAFLDSFVQYRHSLHLPCSVVDIGIVQGVGYVSRNSNAIRQLRDAGMYILQPRDLMDAIEISIRKSHGSRASSGPRSKYCSLGQLAIGFKSSKPLSDPANLSSWKRDIRMGVYRLLESTEELMTASDDSGLQVLLQSAATNPDVLHQTASLELATTVIGRTLSGYIMQPEENLGLTTPLSSVGIDSLVGIELRNWFRRALGVDISILELASAGTVERLGRIAIASLVDKYGASQAMNDLGKKEGRRAPPLLDLASEFASYKSAPWELQRFLTRPVTTLPDEATVFLTGATGYLGIEILRQLLRQNTVKTVAVLVRAKSTQHAMDRLRDIAQAAGWWCPNDEARIEVWVGDLDRSDLGLNDAQTRRLRGESSSHSNINVIIHNGAVVNWTASYETLRRPNIGSTTELLQITASSPIFPKFIYVSGGTNRSIQELSIASAEDSLSHMGYFQTKIMAEGIVLEIASRLPAVQNRVSVIKPGLIIGTAEAGVANANDFLWRGLATAAALQAFPVDDSWIHVVSMDTVAERVVEKLLTTKGGAAFVDMQGGMPMAMFWDIVNQELEPACSPVTWERWIQLAKGQIEAIGEQHPLWALQHVIDFRPQLDRPPAVVEVDAQLRLAVRMCVRYLIRIGFIKSSGKDMGER</sequence>
<dbReference type="InterPro" id="IPR016035">
    <property type="entry name" value="Acyl_Trfase/lysoPLipase"/>
</dbReference>
<feature type="region of interest" description="N-terminal hotdog fold" evidence="10">
    <location>
        <begin position="874"/>
        <end position="1002"/>
    </location>
</feature>
<dbReference type="SUPFAM" id="SSF47336">
    <property type="entry name" value="ACP-like"/>
    <property type="match status" value="1"/>
</dbReference>
<dbReference type="CDD" id="cd05195">
    <property type="entry name" value="enoyl_red"/>
    <property type="match status" value="1"/>
</dbReference>
<dbReference type="PROSITE" id="PS52004">
    <property type="entry name" value="KS3_2"/>
    <property type="match status" value="1"/>
</dbReference>
<dbReference type="InterPro" id="IPR001227">
    <property type="entry name" value="Ac_transferase_dom_sf"/>
</dbReference>
<dbReference type="InterPro" id="IPR009081">
    <property type="entry name" value="PP-bd_ACP"/>
</dbReference>
<dbReference type="PROSITE" id="PS00012">
    <property type="entry name" value="PHOSPHOPANTETHEINE"/>
    <property type="match status" value="1"/>
</dbReference>
<evidence type="ECO:0000256" key="1">
    <source>
        <dbReference type="ARBA" id="ARBA00022450"/>
    </source>
</evidence>
<evidence type="ECO:0000256" key="6">
    <source>
        <dbReference type="ARBA" id="ARBA00022857"/>
    </source>
</evidence>
<organism evidence="15 16">
    <name type="scientific">Cladobotryum mycophilum</name>
    <dbReference type="NCBI Taxonomy" id="491253"/>
    <lineage>
        <taxon>Eukaryota</taxon>
        <taxon>Fungi</taxon>
        <taxon>Dikarya</taxon>
        <taxon>Ascomycota</taxon>
        <taxon>Pezizomycotina</taxon>
        <taxon>Sordariomycetes</taxon>
        <taxon>Hypocreomycetidae</taxon>
        <taxon>Hypocreales</taxon>
        <taxon>Hypocreaceae</taxon>
        <taxon>Cladobotryum</taxon>
    </lineage>
</organism>
<dbReference type="InterPro" id="IPR050091">
    <property type="entry name" value="PKS_NRPS_Biosynth_Enz"/>
</dbReference>
<gene>
    <name evidence="15" type="ORF">PT974_09438</name>
</gene>
<evidence type="ECO:0000256" key="5">
    <source>
        <dbReference type="ARBA" id="ARBA00022679"/>
    </source>
</evidence>
<evidence type="ECO:0000256" key="8">
    <source>
        <dbReference type="ARBA" id="ARBA00023268"/>
    </source>
</evidence>
<dbReference type="SMART" id="SM00829">
    <property type="entry name" value="PKS_ER"/>
    <property type="match status" value="1"/>
</dbReference>
<evidence type="ECO:0000259" key="12">
    <source>
        <dbReference type="PROSITE" id="PS50075"/>
    </source>
</evidence>
<dbReference type="Pfam" id="PF00698">
    <property type="entry name" value="Acyl_transf_1"/>
    <property type="match status" value="1"/>
</dbReference>
<evidence type="ECO:0000256" key="3">
    <source>
        <dbReference type="ARBA" id="ARBA00022598"/>
    </source>
</evidence>
<keyword evidence="9" id="KW-0012">Acyltransferase</keyword>
<dbReference type="Gene3D" id="3.40.50.720">
    <property type="entry name" value="NAD(P)-binding Rossmann-like Domain"/>
    <property type="match status" value="3"/>
</dbReference>
<dbReference type="InterPro" id="IPR049552">
    <property type="entry name" value="PKS_DH_N"/>
</dbReference>
<evidence type="ECO:0000256" key="2">
    <source>
        <dbReference type="ARBA" id="ARBA00022553"/>
    </source>
</evidence>
<dbReference type="InterPro" id="IPR049900">
    <property type="entry name" value="PKS_mFAS_DH"/>
</dbReference>
<dbReference type="InterPro" id="IPR013120">
    <property type="entry name" value="FAR_NAD-bd"/>
</dbReference>
<evidence type="ECO:0000259" key="13">
    <source>
        <dbReference type="PROSITE" id="PS52004"/>
    </source>
</evidence>
<evidence type="ECO:0000256" key="4">
    <source>
        <dbReference type="ARBA" id="ARBA00022603"/>
    </source>
</evidence>
<proteinExistence type="predicted"/>
<dbReference type="InterPro" id="IPR016036">
    <property type="entry name" value="Malonyl_transacylase_ACP-bd"/>
</dbReference>
<dbReference type="InterPro" id="IPR020843">
    <property type="entry name" value="ER"/>
</dbReference>
<dbReference type="PROSITE" id="PS52019">
    <property type="entry name" value="PKS_MFAS_DH"/>
    <property type="match status" value="1"/>
</dbReference>
<feature type="region of interest" description="Disordered" evidence="11">
    <location>
        <begin position="400"/>
        <end position="425"/>
    </location>
</feature>
<dbReference type="InterPro" id="IPR057326">
    <property type="entry name" value="KR_dom"/>
</dbReference>
<dbReference type="InterPro" id="IPR036736">
    <property type="entry name" value="ACP-like_sf"/>
</dbReference>
<dbReference type="SMART" id="SM00823">
    <property type="entry name" value="PKS_PP"/>
    <property type="match status" value="1"/>
</dbReference>
<dbReference type="Gene3D" id="3.10.129.110">
    <property type="entry name" value="Polyketide synthase dehydratase"/>
    <property type="match status" value="1"/>
</dbReference>
<dbReference type="Gene3D" id="1.10.1200.10">
    <property type="entry name" value="ACP-like"/>
    <property type="match status" value="1"/>
</dbReference>
<keyword evidence="16" id="KW-1185">Reference proteome</keyword>
<feature type="domain" description="PKS/mFAS DH" evidence="14">
    <location>
        <begin position="874"/>
        <end position="1157"/>
    </location>
</feature>
<evidence type="ECO:0000313" key="16">
    <source>
        <dbReference type="Proteomes" id="UP001338125"/>
    </source>
</evidence>
<accession>A0ABR0SHE3</accession>
<dbReference type="NCBIfam" id="TIGR01746">
    <property type="entry name" value="Thioester-redct"/>
    <property type="match status" value="1"/>
</dbReference>
<dbReference type="InterPro" id="IPR010080">
    <property type="entry name" value="Thioester_reductase-like_dom"/>
</dbReference>
<evidence type="ECO:0000256" key="10">
    <source>
        <dbReference type="PROSITE-ProRule" id="PRU01363"/>
    </source>
</evidence>
<dbReference type="Pfam" id="PF00109">
    <property type="entry name" value="ketoacyl-synt"/>
    <property type="match status" value="1"/>
</dbReference>
<dbReference type="Gene3D" id="3.40.366.10">
    <property type="entry name" value="Malonyl-Coenzyme A Acyl Carrier Protein, domain 2"/>
    <property type="match status" value="1"/>
</dbReference>
<dbReference type="InterPro" id="IPR014031">
    <property type="entry name" value="Ketoacyl_synth_C"/>
</dbReference>
<dbReference type="Gene3D" id="3.40.50.150">
    <property type="entry name" value="Vaccinia Virus protein VP39"/>
    <property type="match status" value="1"/>
</dbReference>
<reference evidence="15 16" key="1">
    <citation type="submission" date="2024-01" db="EMBL/GenBank/DDBJ databases">
        <title>Complete genome of Cladobotryum mycophilum ATHUM6906.</title>
        <authorList>
            <person name="Christinaki A.C."/>
            <person name="Myridakis A.I."/>
            <person name="Kouvelis V.N."/>
        </authorList>
    </citation>
    <scope>NUCLEOTIDE SEQUENCE [LARGE SCALE GENOMIC DNA]</scope>
    <source>
        <strain evidence="15 16">ATHUM6906</strain>
    </source>
</reference>
<evidence type="ECO:0000259" key="14">
    <source>
        <dbReference type="PROSITE" id="PS52019"/>
    </source>
</evidence>
<dbReference type="InterPro" id="IPR020807">
    <property type="entry name" value="PKS_DH"/>
</dbReference>
<keyword evidence="1" id="KW-0596">Phosphopantetheine</keyword>
<dbReference type="CDD" id="cd00833">
    <property type="entry name" value="PKS"/>
    <property type="match status" value="1"/>
</dbReference>
<dbReference type="Pfam" id="PF13602">
    <property type="entry name" value="ADH_zinc_N_2"/>
    <property type="match status" value="1"/>
</dbReference>
<dbReference type="InterPro" id="IPR013968">
    <property type="entry name" value="PKS_KR"/>
</dbReference>
<dbReference type="SUPFAM" id="SSF53901">
    <property type="entry name" value="Thiolase-like"/>
    <property type="match status" value="1"/>
</dbReference>
<evidence type="ECO:0000256" key="11">
    <source>
        <dbReference type="SAM" id="MobiDB-lite"/>
    </source>
</evidence>
<keyword evidence="8" id="KW-0511">Multifunctional enzyme</keyword>
<dbReference type="InterPro" id="IPR036291">
    <property type="entry name" value="NAD(P)-bd_dom_sf"/>
</dbReference>
<dbReference type="InterPro" id="IPR032821">
    <property type="entry name" value="PKS_assoc"/>
</dbReference>
<dbReference type="Pfam" id="PF21089">
    <property type="entry name" value="PKS_DH_N"/>
    <property type="match status" value="1"/>
</dbReference>
<dbReference type="SUPFAM" id="SSF50129">
    <property type="entry name" value="GroES-like"/>
    <property type="match status" value="1"/>
</dbReference>
<feature type="region of interest" description="C-terminal hotdog fold" evidence="10">
    <location>
        <begin position="1012"/>
        <end position="1157"/>
    </location>
</feature>
<evidence type="ECO:0000256" key="7">
    <source>
        <dbReference type="ARBA" id="ARBA00023002"/>
    </source>
</evidence>
<keyword evidence="5" id="KW-0808">Transferase</keyword>
<keyword evidence="4" id="KW-0489">Methyltransferase</keyword>
<keyword evidence="2" id="KW-0597">Phosphoprotein</keyword>
<feature type="domain" description="Ketosynthase family 3 (KS3)" evidence="13">
    <location>
        <begin position="1"/>
        <end position="393"/>
    </location>
</feature>
<dbReference type="SMART" id="SM00827">
    <property type="entry name" value="PKS_AT"/>
    <property type="match status" value="1"/>
</dbReference>
<dbReference type="InterPro" id="IPR016039">
    <property type="entry name" value="Thiolase-like"/>
</dbReference>
<dbReference type="Pfam" id="PF08242">
    <property type="entry name" value="Methyltransf_12"/>
    <property type="match status" value="1"/>
</dbReference>
<protein>
    <submittedName>
        <fullName evidence="15">Highly reducing polyketide synthase gloL</fullName>
    </submittedName>
</protein>
<dbReference type="InterPro" id="IPR006162">
    <property type="entry name" value="Ppantetheine_attach_site"/>
</dbReference>
<dbReference type="Pfam" id="PF16197">
    <property type="entry name" value="KAsynt_C_assoc"/>
    <property type="match status" value="1"/>
</dbReference>
<dbReference type="PANTHER" id="PTHR43775:SF49">
    <property type="entry name" value="SYNTHASE, PUTATIVE (JCVI)-RELATED"/>
    <property type="match status" value="1"/>
</dbReference>